<dbReference type="KEGG" id="mbak:MSBR3_1603"/>
<dbReference type="PANTHER" id="PTHR45947">
    <property type="entry name" value="SULFOQUINOVOSYL TRANSFERASE SQD2"/>
    <property type="match status" value="1"/>
</dbReference>
<evidence type="ECO:0000259" key="1">
    <source>
        <dbReference type="Pfam" id="PF00534"/>
    </source>
</evidence>
<evidence type="ECO:0000313" key="3">
    <source>
        <dbReference type="EMBL" id="AKB82181.1"/>
    </source>
</evidence>
<proteinExistence type="predicted"/>
<dbReference type="SUPFAM" id="SSF53756">
    <property type="entry name" value="UDP-Glycosyltransferase/glycogen phosphorylase"/>
    <property type="match status" value="1"/>
</dbReference>
<dbReference type="Gene3D" id="3.40.50.2000">
    <property type="entry name" value="Glycogen Phosphorylase B"/>
    <property type="match status" value="2"/>
</dbReference>
<reference evidence="3" key="1">
    <citation type="submission" date="2014-07" db="EMBL/GenBank/DDBJ databases">
        <title>Methanogenic archaea and the global carbon cycle.</title>
        <authorList>
            <person name="Henriksen J.R."/>
            <person name="Luke J."/>
            <person name="Reinhart S."/>
            <person name="Benedict M.N."/>
            <person name="Youngblut N.D."/>
            <person name="Metcalf M.E."/>
            <person name="Whitaker R.J."/>
            <person name="Metcalf W.W."/>
        </authorList>
    </citation>
    <scope>NUCLEOTIDE SEQUENCE [LARGE SCALE GENOMIC DNA]</scope>
    <source>
        <strain evidence="3">3</strain>
    </source>
</reference>
<dbReference type="Pfam" id="PF00534">
    <property type="entry name" value="Glycos_transf_1"/>
    <property type="match status" value="1"/>
</dbReference>
<dbReference type="PANTHER" id="PTHR45947:SF3">
    <property type="entry name" value="SULFOQUINOVOSYL TRANSFERASE SQD2"/>
    <property type="match status" value="1"/>
</dbReference>
<name>A0A0E3SKB2_METBA</name>
<dbReference type="STRING" id="1434107.MSBR3_1603"/>
<protein>
    <submittedName>
        <fullName evidence="3">Glycosyltransferase</fullName>
        <ecNumber evidence="3">2.4.1.-</ecNumber>
    </submittedName>
</protein>
<dbReference type="GO" id="GO:0016758">
    <property type="term" value="F:hexosyltransferase activity"/>
    <property type="evidence" value="ECO:0007669"/>
    <property type="project" value="TreeGrafter"/>
</dbReference>
<evidence type="ECO:0000259" key="2">
    <source>
        <dbReference type="Pfam" id="PF13439"/>
    </source>
</evidence>
<keyword evidence="4" id="KW-1185">Reference proteome</keyword>
<dbReference type="CDD" id="cd03801">
    <property type="entry name" value="GT4_PimA-like"/>
    <property type="match status" value="1"/>
</dbReference>
<dbReference type="EMBL" id="CP009517">
    <property type="protein sequence ID" value="AKB82181.1"/>
    <property type="molecule type" value="Genomic_DNA"/>
</dbReference>
<dbReference type="InterPro" id="IPR028098">
    <property type="entry name" value="Glyco_trans_4-like_N"/>
</dbReference>
<dbReference type="OrthoDB" id="132546at2157"/>
<keyword evidence="3" id="KW-0328">Glycosyltransferase</keyword>
<dbReference type="PATRIC" id="fig|1434107.4.peg.2078"/>
<accession>A0A0E3SKB2</accession>
<feature type="domain" description="Glycosyl transferase family 1" evidence="1">
    <location>
        <begin position="202"/>
        <end position="374"/>
    </location>
</feature>
<feature type="domain" description="Glycosyltransferase subfamily 4-like N-terminal" evidence="2">
    <location>
        <begin position="23"/>
        <end position="192"/>
    </location>
</feature>
<evidence type="ECO:0000313" key="4">
    <source>
        <dbReference type="Proteomes" id="UP000033066"/>
    </source>
</evidence>
<organism evidence="3 4">
    <name type="scientific">Methanosarcina barkeri 3</name>
    <dbReference type="NCBI Taxonomy" id="1434107"/>
    <lineage>
        <taxon>Archaea</taxon>
        <taxon>Methanobacteriati</taxon>
        <taxon>Methanobacteriota</taxon>
        <taxon>Stenosarchaea group</taxon>
        <taxon>Methanomicrobia</taxon>
        <taxon>Methanosarcinales</taxon>
        <taxon>Methanosarcinaceae</taxon>
        <taxon>Methanosarcina</taxon>
    </lineage>
</organism>
<dbReference type="Proteomes" id="UP000033066">
    <property type="component" value="Chromosome"/>
</dbReference>
<dbReference type="EC" id="2.4.1.-" evidence="3"/>
<dbReference type="InterPro" id="IPR050194">
    <property type="entry name" value="Glycosyltransferase_grp1"/>
</dbReference>
<gene>
    <name evidence="3" type="ORF">MSBR3_1603</name>
</gene>
<sequence length="396" mass="45569">MTAEKLLVFVEYTYYNGRGNWDRELMKRLAEKGWKIEAICCPFSEQYKNEEKALRSLGVNFNYVPFNKIGFVTYSVIKLFNILNKNNAILYTPSRRLIPFYYPVTKIYGAPIVFSVQGGALKELDIMPEFKSVRDNKIHYHMKKNIIKIQSKICSKISDRIIVISKTIENELLDLNVSNDKIELIYYSVDVNSFSNDSACRRTIRSKYGISDNDVLICFVGRLSKKVPTRLWSVEKLLEVVSKINNNNVKVMIVGDGDYIYNMESKCKKLGLSNKTVFTGFISHDQIPFFLSAADFFWFVMKDPLPTYGMALQEAMSCENIVITNNSGSMKEIVSNGVNGFLLDPESENLDEQLIEIFNTDVKKLNMIKKHARKDMVDKCSWDTIIHEIESVLRSL</sequence>
<keyword evidence="3" id="KW-0808">Transferase</keyword>
<dbReference type="Pfam" id="PF13439">
    <property type="entry name" value="Glyco_transf_4"/>
    <property type="match status" value="1"/>
</dbReference>
<dbReference type="HOGENOM" id="CLU_695612_0_0_2"/>
<dbReference type="GeneID" id="24789144"/>
<dbReference type="AlphaFoldDB" id="A0A0E3SKB2"/>
<dbReference type="InterPro" id="IPR001296">
    <property type="entry name" value="Glyco_trans_1"/>
</dbReference>
<dbReference type="RefSeq" id="WP_155396770.1">
    <property type="nucleotide sequence ID" value="NZ_CP009517.1"/>
</dbReference>